<proteinExistence type="predicted"/>
<dbReference type="InterPro" id="IPR033877">
    <property type="entry name" value="Frm2/Hbn1"/>
</dbReference>
<evidence type="ECO:0000259" key="1">
    <source>
        <dbReference type="Pfam" id="PF00881"/>
    </source>
</evidence>
<reference evidence="2" key="1">
    <citation type="journal article" date="2023" name="PhytoFront">
        <title>Draft Genome Resources of Seven Strains of Tilletia horrida, Causal Agent of Kernel Smut of Rice.</title>
        <authorList>
            <person name="Khanal S."/>
            <person name="Antony Babu S."/>
            <person name="Zhou X.G."/>
        </authorList>
    </citation>
    <scope>NUCLEOTIDE SEQUENCE</scope>
    <source>
        <strain evidence="2">TX3</strain>
    </source>
</reference>
<dbReference type="PANTHER" id="PTHR43035:SF1">
    <property type="entry name" value="FATTY ACID REPRESSION MUTANT PROTEIN 2-RELATED"/>
    <property type="match status" value="1"/>
</dbReference>
<accession>A0AAN6GBZ0</accession>
<dbReference type="Proteomes" id="UP001176521">
    <property type="component" value="Unassembled WGS sequence"/>
</dbReference>
<dbReference type="PANTHER" id="PTHR43035">
    <property type="entry name" value="FATTY ACID REPRESSION MUTANT PROTEIN 2-RELATED"/>
    <property type="match status" value="1"/>
</dbReference>
<dbReference type="InterPro" id="IPR000415">
    <property type="entry name" value="Nitroreductase-like"/>
</dbReference>
<name>A0AAN6GBZ0_9BASI</name>
<dbReference type="InterPro" id="IPR029479">
    <property type="entry name" value="Nitroreductase"/>
</dbReference>
<protein>
    <submittedName>
        <fullName evidence="2">Type II nitroreductase</fullName>
    </submittedName>
</protein>
<dbReference type="SUPFAM" id="SSF55469">
    <property type="entry name" value="FMN-dependent nitroreductase-like"/>
    <property type="match status" value="1"/>
</dbReference>
<feature type="non-terminal residue" evidence="2">
    <location>
        <position position="133"/>
    </location>
</feature>
<organism evidence="2 3">
    <name type="scientific">Tilletia horrida</name>
    <dbReference type="NCBI Taxonomy" id="155126"/>
    <lineage>
        <taxon>Eukaryota</taxon>
        <taxon>Fungi</taxon>
        <taxon>Dikarya</taxon>
        <taxon>Basidiomycota</taxon>
        <taxon>Ustilaginomycotina</taxon>
        <taxon>Exobasidiomycetes</taxon>
        <taxon>Tilletiales</taxon>
        <taxon>Tilletiaceae</taxon>
        <taxon>Tilletia</taxon>
    </lineage>
</organism>
<dbReference type="GO" id="GO:0034599">
    <property type="term" value="P:cellular response to oxidative stress"/>
    <property type="evidence" value="ECO:0007669"/>
    <property type="project" value="InterPro"/>
</dbReference>
<comment type="caution">
    <text evidence="2">The sequence shown here is derived from an EMBL/GenBank/DDBJ whole genome shotgun (WGS) entry which is preliminary data.</text>
</comment>
<dbReference type="Gene3D" id="3.40.109.10">
    <property type="entry name" value="NADH Oxidase"/>
    <property type="match status" value="1"/>
</dbReference>
<evidence type="ECO:0000313" key="3">
    <source>
        <dbReference type="Proteomes" id="UP001176521"/>
    </source>
</evidence>
<feature type="domain" description="Nitroreductase" evidence="1">
    <location>
        <begin position="15"/>
        <end position="104"/>
    </location>
</feature>
<evidence type="ECO:0000313" key="2">
    <source>
        <dbReference type="EMBL" id="KAK0532895.1"/>
    </source>
</evidence>
<sequence length="133" mass="14789">MASKSARFLQEIQLRRSHYQLAKTPALLSDDELHTLVQTVLKHSPSSFNSQTSRAVLLLGPDHTHFWSQLVADAMRANVSDPAQLERRLGRLGGFEKAAGTVLFFEAQGAVEGLKQRTPQYADQFDQLSDHAS</sequence>
<gene>
    <name evidence="2" type="primary">FRM2_1</name>
    <name evidence="2" type="ORF">OC842_003140</name>
</gene>
<dbReference type="AlphaFoldDB" id="A0AAN6GBZ0"/>
<dbReference type="EMBL" id="JAPDMQ010000149">
    <property type="protein sequence ID" value="KAK0532895.1"/>
    <property type="molecule type" value="Genomic_DNA"/>
</dbReference>
<dbReference type="GO" id="GO:0016491">
    <property type="term" value="F:oxidoreductase activity"/>
    <property type="evidence" value="ECO:0007669"/>
    <property type="project" value="InterPro"/>
</dbReference>
<dbReference type="Pfam" id="PF00881">
    <property type="entry name" value="Nitroreductase"/>
    <property type="match status" value="1"/>
</dbReference>
<keyword evidence="3" id="KW-1185">Reference proteome</keyword>